<dbReference type="RefSeq" id="WP_026205237.1">
    <property type="nucleotide sequence ID" value="NZ_JBIAZU010000001.1"/>
</dbReference>
<evidence type="ECO:0000313" key="3">
    <source>
        <dbReference type="EMBL" id="MFF5289136.1"/>
    </source>
</evidence>
<feature type="region of interest" description="Disordered" evidence="1">
    <location>
        <begin position="90"/>
        <end position="116"/>
    </location>
</feature>
<name>A0ABW6W750_9ACTN</name>
<evidence type="ECO:0000256" key="1">
    <source>
        <dbReference type="SAM" id="MobiDB-lite"/>
    </source>
</evidence>
<accession>A0ABW6W750</accession>
<reference evidence="3 4" key="1">
    <citation type="submission" date="2024-10" db="EMBL/GenBank/DDBJ databases">
        <title>The Natural Products Discovery Center: Release of the First 8490 Sequenced Strains for Exploring Actinobacteria Biosynthetic Diversity.</title>
        <authorList>
            <person name="Kalkreuter E."/>
            <person name="Kautsar S.A."/>
            <person name="Yang D."/>
            <person name="Bader C.D."/>
            <person name="Teijaro C.N."/>
            <person name="Fluegel L."/>
            <person name="Davis C.M."/>
            <person name="Simpson J.R."/>
            <person name="Lauterbach L."/>
            <person name="Steele A.D."/>
            <person name="Gui C."/>
            <person name="Meng S."/>
            <person name="Li G."/>
            <person name="Viehrig K."/>
            <person name="Ye F."/>
            <person name="Su P."/>
            <person name="Kiefer A.F."/>
            <person name="Nichols A."/>
            <person name="Cepeda A.J."/>
            <person name="Yan W."/>
            <person name="Fan B."/>
            <person name="Jiang Y."/>
            <person name="Adhikari A."/>
            <person name="Zheng C.-J."/>
            <person name="Schuster L."/>
            <person name="Cowan T.M."/>
            <person name="Smanski M.J."/>
            <person name="Chevrette M.G."/>
            <person name="De Carvalho L.P.S."/>
            <person name="Shen B."/>
        </authorList>
    </citation>
    <scope>NUCLEOTIDE SEQUENCE [LARGE SCALE GENOMIC DNA]</scope>
    <source>
        <strain evidence="3 4">NPDC000087</strain>
    </source>
</reference>
<dbReference type="Pfam" id="PF20271">
    <property type="entry name" value="CATASP"/>
    <property type="match status" value="1"/>
</dbReference>
<dbReference type="InterPro" id="IPR046924">
    <property type="entry name" value="CATASP"/>
</dbReference>
<feature type="domain" description="CATRA-Associated Small Protein" evidence="2">
    <location>
        <begin position="3"/>
        <end position="86"/>
    </location>
</feature>
<evidence type="ECO:0000259" key="2">
    <source>
        <dbReference type="Pfam" id="PF20271"/>
    </source>
</evidence>
<sequence>MTEVLALLDDVGSWRLPPQQWESVAQILQELADAYAVGDADAWDAAVADLSPRGPVRIVRIRHVAPIGVPREVLDRCSVLVHTLNGRPVIRAPKNASSDEPGGIEGRHTGPTAPPG</sequence>
<organism evidence="3 4">
    <name type="scientific">Paractinoplanes globisporus</name>
    <dbReference type="NCBI Taxonomy" id="113565"/>
    <lineage>
        <taxon>Bacteria</taxon>
        <taxon>Bacillati</taxon>
        <taxon>Actinomycetota</taxon>
        <taxon>Actinomycetes</taxon>
        <taxon>Micromonosporales</taxon>
        <taxon>Micromonosporaceae</taxon>
        <taxon>Paractinoplanes</taxon>
    </lineage>
</organism>
<evidence type="ECO:0000313" key="4">
    <source>
        <dbReference type="Proteomes" id="UP001602245"/>
    </source>
</evidence>
<gene>
    <name evidence="3" type="ORF">ACFY35_06850</name>
</gene>
<protein>
    <submittedName>
        <fullName evidence="3">CATRA system-associated protein</fullName>
    </submittedName>
</protein>
<proteinExistence type="predicted"/>
<comment type="caution">
    <text evidence="3">The sequence shown here is derived from an EMBL/GenBank/DDBJ whole genome shotgun (WGS) entry which is preliminary data.</text>
</comment>
<dbReference type="Proteomes" id="UP001602245">
    <property type="component" value="Unassembled WGS sequence"/>
</dbReference>
<dbReference type="EMBL" id="JBIAZU010000001">
    <property type="protein sequence ID" value="MFF5289136.1"/>
    <property type="molecule type" value="Genomic_DNA"/>
</dbReference>
<keyword evidence="4" id="KW-1185">Reference proteome</keyword>